<gene>
    <name evidence="5" type="primary">PPP2R3A_1</name>
    <name evidence="5" type="ORF">K7432_006026</name>
</gene>
<evidence type="ECO:0000313" key="6">
    <source>
        <dbReference type="Proteomes" id="UP001479436"/>
    </source>
</evidence>
<dbReference type="Gene3D" id="1.10.238.230">
    <property type="match status" value="1"/>
</dbReference>
<dbReference type="PROSITE" id="PS50222">
    <property type="entry name" value="EF_HAND_2"/>
    <property type="match status" value="1"/>
</dbReference>
<evidence type="ECO:0000256" key="2">
    <source>
        <dbReference type="ARBA" id="ARBA00022837"/>
    </source>
</evidence>
<accession>A0ABR2W2G4</accession>
<name>A0ABR2W2G4_9FUNG</name>
<evidence type="ECO:0000259" key="4">
    <source>
        <dbReference type="PROSITE" id="PS50222"/>
    </source>
</evidence>
<dbReference type="PANTHER" id="PTHR14095">
    <property type="entry name" value="PHOSPHATASE 2A REGULATORY SUBUNIT-RELATED"/>
    <property type="match status" value="1"/>
</dbReference>
<dbReference type="SUPFAM" id="SSF47473">
    <property type="entry name" value="EF-hand"/>
    <property type="match status" value="2"/>
</dbReference>
<protein>
    <submittedName>
        <fullName evidence="5">Serine/threonine-protein phosphatase 2A regulatory subunit B'' subunit alpha</fullName>
    </submittedName>
</protein>
<dbReference type="InterPro" id="IPR041534">
    <property type="entry name" value="EF-hand_13"/>
</dbReference>
<feature type="region of interest" description="Disordered" evidence="3">
    <location>
        <begin position="610"/>
        <end position="629"/>
    </location>
</feature>
<dbReference type="Pfam" id="PF13499">
    <property type="entry name" value="EF-hand_7"/>
    <property type="match status" value="1"/>
</dbReference>
<dbReference type="PROSITE" id="PS00018">
    <property type="entry name" value="EF_HAND_1"/>
    <property type="match status" value="1"/>
</dbReference>
<proteinExistence type="predicted"/>
<dbReference type="InterPro" id="IPR018247">
    <property type="entry name" value="EF_Hand_1_Ca_BS"/>
</dbReference>
<sequence>MSFTSPTRTPKSSNRTLSPSPPQIDEVADRFISSPIRNEIDRASYSPRYNNILKQKLAGVTSPEKNPQVGSPFRLKNSPRSPAPISPICTRKSPRATLFDSEVPESPSSPLTRLCSPVEVASPTRSTRLQFEALSPISCDESADFYLEDSESNFFASPRKPKKLIFQDTEESNDLLSNATELKRDTHQSIDHKQPGIPRKELSNLIPRFYFPGGNPEFISAYHKQISDNLVNLKSIFDRQGPLTDENFVPVTEAFQLPRYFTFALFRKIEMIVDGENSISYSELMRGWKLLQKEITDETSLGFYLLKQEENDHLVPEDFYVILEDIICGHPELEFLNGNTTFQDRYAETVVSRLFYEHNRSWTGKLKFQEFKRGNIVEIIRNIENGIDSDECKTCFSYKDFYVIYCKFWELDEDHDLEINEDQLASYMEGSLTDKIIRRVIDGYGKISDLPLADYPEPKMSYKDFVWFILSEVNKNSPTAIEYWFRCLDIDGDGLLTVFELEYFYEEQLSRMEYAGVEYVGLDDCFCQMSDLVKPKKEGIITLMDLKNCPEASVFFDMFFNLSRFIDYESRPRHLRRKRKMGRFEEVVSPWDEYVEVEYDRLVYGAEEDEEEECEEQCDEANNEDGSYNFLEEDDGDTTQFAQTLKRAQNAVPSY</sequence>
<evidence type="ECO:0000256" key="1">
    <source>
        <dbReference type="ARBA" id="ARBA00022723"/>
    </source>
</evidence>
<dbReference type="EMBL" id="JASJQH010007129">
    <property type="protein sequence ID" value="KAK9717703.1"/>
    <property type="molecule type" value="Genomic_DNA"/>
</dbReference>
<keyword evidence="6" id="KW-1185">Reference proteome</keyword>
<keyword evidence="1" id="KW-0479">Metal-binding</keyword>
<comment type="caution">
    <text evidence="5">The sequence shown here is derived from an EMBL/GenBank/DDBJ whole genome shotgun (WGS) entry which is preliminary data.</text>
</comment>
<keyword evidence="2" id="KW-0106">Calcium</keyword>
<dbReference type="Pfam" id="PF17958">
    <property type="entry name" value="EF-hand_13"/>
    <property type="match status" value="1"/>
</dbReference>
<feature type="compositionally biased region" description="Acidic residues" evidence="3">
    <location>
        <begin position="610"/>
        <end position="623"/>
    </location>
</feature>
<dbReference type="Gene3D" id="1.10.238.10">
    <property type="entry name" value="EF-hand"/>
    <property type="match status" value="1"/>
</dbReference>
<dbReference type="InterPro" id="IPR002048">
    <property type="entry name" value="EF_hand_dom"/>
</dbReference>
<feature type="region of interest" description="Disordered" evidence="3">
    <location>
        <begin position="1"/>
        <end position="39"/>
    </location>
</feature>
<feature type="region of interest" description="Disordered" evidence="3">
    <location>
        <begin position="57"/>
        <end position="91"/>
    </location>
</feature>
<dbReference type="Gene3D" id="1.10.238.220">
    <property type="match status" value="1"/>
</dbReference>
<dbReference type="InterPro" id="IPR011992">
    <property type="entry name" value="EF-hand-dom_pair"/>
</dbReference>
<feature type="compositionally biased region" description="Polar residues" evidence="3">
    <location>
        <begin position="1"/>
        <end position="18"/>
    </location>
</feature>
<dbReference type="PANTHER" id="PTHR14095:SF0">
    <property type="entry name" value="MIP22305P"/>
    <property type="match status" value="1"/>
</dbReference>
<evidence type="ECO:0000256" key="3">
    <source>
        <dbReference type="SAM" id="MobiDB-lite"/>
    </source>
</evidence>
<feature type="domain" description="EF-hand" evidence="4">
    <location>
        <begin position="476"/>
        <end position="511"/>
    </location>
</feature>
<reference evidence="5 6" key="1">
    <citation type="submission" date="2023-04" db="EMBL/GenBank/DDBJ databases">
        <title>Genome of Basidiobolus ranarum AG-B5.</title>
        <authorList>
            <person name="Stajich J.E."/>
            <person name="Carter-House D."/>
            <person name="Gryganskyi A."/>
        </authorList>
    </citation>
    <scope>NUCLEOTIDE SEQUENCE [LARGE SCALE GENOMIC DNA]</scope>
    <source>
        <strain evidence="5 6">AG-B5</strain>
    </source>
</reference>
<dbReference type="Proteomes" id="UP001479436">
    <property type="component" value="Unassembled WGS sequence"/>
</dbReference>
<evidence type="ECO:0000313" key="5">
    <source>
        <dbReference type="EMBL" id="KAK9717703.1"/>
    </source>
</evidence>
<organism evidence="5 6">
    <name type="scientific">Basidiobolus ranarum</name>
    <dbReference type="NCBI Taxonomy" id="34480"/>
    <lineage>
        <taxon>Eukaryota</taxon>
        <taxon>Fungi</taxon>
        <taxon>Fungi incertae sedis</taxon>
        <taxon>Zoopagomycota</taxon>
        <taxon>Entomophthoromycotina</taxon>
        <taxon>Basidiobolomycetes</taxon>
        <taxon>Basidiobolales</taxon>
        <taxon>Basidiobolaceae</taxon>
        <taxon>Basidiobolus</taxon>
    </lineage>
</organism>